<feature type="compositionally biased region" description="Basic residues" evidence="1">
    <location>
        <begin position="1"/>
        <end position="13"/>
    </location>
</feature>
<evidence type="ECO:0000259" key="2">
    <source>
        <dbReference type="PROSITE" id="PS50802"/>
    </source>
</evidence>
<dbReference type="InterPro" id="IPR050704">
    <property type="entry name" value="Peptidase_C85-like"/>
</dbReference>
<accession>A0AAN6JNB4</accession>
<feature type="region of interest" description="Disordered" evidence="1">
    <location>
        <begin position="426"/>
        <end position="446"/>
    </location>
</feature>
<evidence type="ECO:0000313" key="4">
    <source>
        <dbReference type="Proteomes" id="UP001176521"/>
    </source>
</evidence>
<sequence>MPKGARGGRARKQVHAERTTRSSKAKNLQYGLEDPEQAEKQLTAQLKAMGLYAANTLGDGNCLFRALSDQLYGYPNQHLHIRHAICDYLQAHPEKYAGFVDDAKPFDAYVRNMREQGTYGGHLELSAFAQLKRKQIKIVQPKLVYVVAADDESESPADTGASEGTGASGSAEASLEPPPTTRQLRRMKREAKHAQPSPSMSGTGASGSEGSTASASVSPLDSTAVASSSTSALQAFDSSSTSANTHPLSAPAQTAKSSIIPASPLTSSSKHLPQASPSTTRQLQSSPSKPISSIRTSLAAAPLVEATGPLYIAYHNWEHYSSIRNLDGPHSGLPKIRERPINQADLANELSTIAAKAVKRGGLPPGKGKAKANMRPGTSSLDSEQPTEEEKLVMESAPGHSLFEVRQLLKLLGSWEDVVEKLVAEDGADGDGGAGGAAKPRPPNSVAEDAIVITSDEDVELPSIGAAAAASGSAAPPVVNQAQAIRNAVAHASTGSCIAHPQIPVDNVWRAGSPSSVGTAASGRSSASMLTAGTSTSTSTVPTSDDWNAGDSTSSGIRTPAAAELGGRGRGLKDGDDEYLALSPDSTLTAREMSVLEDGRPGPASNEVEHEAACVPSSSGGGRISPSAFKRKANHGYDVGADGDDDSEMSHKRFSPARAQYGEGDGQALPGSGLAQRVVPSSVSPSSGEGSHSSQGTEGEQSVRSTGTAVPPAVGRVAKSGLTRVDAISVGSGSSSDSDVPIGLLRGPITSSQSSMGDSPRVRLVPPSQQVGRRHQRAQTSSGGSTDDDSIASSRPRRTSATPVDYRASALGRTGTPGPGQTPVSVAASAPAPSISTSTSTSTSPAPAPAPAPAMNSIQSKRAKRDQKRAEKVERERAKARARRMGRVLDDEDEDEEDGEEGAGGAAAGGVPAQFAFRELRI</sequence>
<feature type="compositionally biased region" description="Polar residues" evidence="1">
    <location>
        <begin position="264"/>
        <end position="291"/>
    </location>
</feature>
<feature type="compositionally biased region" description="Low complexity" evidence="1">
    <location>
        <begin position="729"/>
        <end position="740"/>
    </location>
</feature>
<feature type="region of interest" description="Disordered" evidence="1">
    <location>
        <begin position="513"/>
        <end position="629"/>
    </location>
</feature>
<feature type="compositionally biased region" description="Polar residues" evidence="1">
    <location>
        <begin position="513"/>
        <end position="524"/>
    </location>
</feature>
<feature type="compositionally biased region" description="Low complexity" evidence="1">
    <location>
        <begin position="814"/>
        <end position="845"/>
    </location>
</feature>
<feature type="region of interest" description="Disordered" evidence="1">
    <location>
        <begin position="729"/>
        <end position="922"/>
    </location>
</feature>
<feature type="region of interest" description="Disordered" evidence="1">
    <location>
        <begin position="151"/>
        <end position="217"/>
    </location>
</feature>
<feature type="compositionally biased region" description="Low complexity" evidence="1">
    <location>
        <begin position="525"/>
        <end position="544"/>
    </location>
</feature>
<feature type="compositionally biased region" description="Low complexity" evidence="1">
    <location>
        <begin position="199"/>
        <end position="217"/>
    </location>
</feature>
<dbReference type="GO" id="GO:0016579">
    <property type="term" value="P:protein deubiquitination"/>
    <property type="evidence" value="ECO:0007669"/>
    <property type="project" value="TreeGrafter"/>
</dbReference>
<gene>
    <name evidence="3" type="ORF">OC842_000253</name>
</gene>
<feature type="compositionally biased region" description="Basic and acidic residues" evidence="1">
    <location>
        <begin position="868"/>
        <end position="879"/>
    </location>
</feature>
<dbReference type="InterPro" id="IPR038765">
    <property type="entry name" value="Papain-like_cys_pep_sf"/>
</dbReference>
<feature type="region of interest" description="Disordered" evidence="1">
    <location>
        <begin position="659"/>
        <end position="717"/>
    </location>
</feature>
<dbReference type="Gene3D" id="3.90.70.80">
    <property type="match status" value="1"/>
</dbReference>
<proteinExistence type="predicted"/>
<dbReference type="PANTHER" id="PTHR12419:SF7">
    <property type="entry name" value="OTU DOMAIN-CONTAINING PROTEIN 3"/>
    <property type="match status" value="1"/>
</dbReference>
<feature type="compositionally biased region" description="Low complexity" evidence="1">
    <location>
        <begin position="678"/>
        <end position="702"/>
    </location>
</feature>
<feature type="domain" description="OTU" evidence="2">
    <location>
        <begin position="51"/>
        <end position="326"/>
    </location>
</feature>
<feature type="region of interest" description="Disordered" evidence="1">
    <location>
        <begin position="359"/>
        <end position="394"/>
    </location>
</feature>
<dbReference type="CDD" id="cd22756">
    <property type="entry name" value="OTU_OTUD3-like"/>
    <property type="match status" value="1"/>
</dbReference>
<dbReference type="PROSITE" id="PS50802">
    <property type="entry name" value="OTU"/>
    <property type="match status" value="1"/>
</dbReference>
<evidence type="ECO:0000256" key="1">
    <source>
        <dbReference type="SAM" id="MobiDB-lite"/>
    </source>
</evidence>
<dbReference type="Pfam" id="PF02338">
    <property type="entry name" value="OTU"/>
    <property type="match status" value="1"/>
</dbReference>
<feature type="region of interest" description="Disordered" evidence="1">
    <location>
        <begin position="262"/>
        <end position="291"/>
    </location>
</feature>
<dbReference type="Proteomes" id="UP001176521">
    <property type="component" value="Unassembled WGS sequence"/>
</dbReference>
<dbReference type="AlphaFoldDB" id="A0AAN6JNB4"/>
<dbReference type="GO" id="GO:0004843">
    <property type="term" value="F:cysteine-type deubiquitinase activity"/>
    <property type="evidence" value="ECO:0007669"/>
    <property type="project" value="TreeGrafter"/>
</dbReference>
<feature type="compositionally biased region" description="Low complexity" evidence="1">
    <location>
        <begin position="159"/>
        <end position="174"/>
    </location>
</feature>
<comment type="caution">
    <text evidence="3">The sequence shown here is derived from an EMBL/GenBank/DDBJ whole genome shotgun (WGS) entry which is preliminary data.</text>
</comment>
<reference evidence="3" key="1">
    <citation type="journal article" date="2023" name="PhytoFront">
        <title>Draft Genome Resources of Seven Strains of Tilletia horrida, Causal Agent of Kernel Smut of Rice.</title>
        <authorList>
            <person name="Khanal S."/>
            <person name="Antony Babu S."/>
            <person name="Zhou X.G."/>
        </authorList>
    </citation>
    <scope>NUCLEOTIDE SEQUENCE</scope>
    <source>
        <strain evidence="3">TX3</strain>
    </source>
</reference>
<name>A0AAN6JNB4_9BASI</name>
<dbReference type="EMBL" id="JAPDMQ010000006">
    <property type="protein sequence ID" value="KAK0540942.1"/>
    <property type="molecule type" value="Genomic_DNA"/>
</dbReference>
<feature type="compositionally biased region" description="Acidic residues" evidence="1">
    <location>
        <begin position="890"/>
        <end position="901"/>
    </location>
</feature>
<evidence type="ECO:0000313" key="3">
    <source>
        <dbReference type="EMBL" id="KAK0540942.1"/>
    </source>
</evidence>
<dbReference type="SUPFAM" id="SSF54001">
    <property type="entry name" value="Cysteine proteinases"/>
    <property type="match status" value="1"/>
</dbReference>
<dbReference type="PANTHER" id="PTHR12419">
    <property type="entry name" value="OTU DOMAIN CONTAINING PROTEIN"/>
    <property type="match status" value="1"/>
</dbReference>
<feature type="region of interest" description="Disordered" evidence="1">
    <location>
        <begin position="1"/>
        <end position="32"/>
    </location>
</feature>
<dbReference type="InterPro" id="IPR003323">
    <property type="entry name" value="OTU_dom"/>
</dbReference>
<keyword evidence="4" id="KW-1185">Reference proteome</keyword>
<organism evidence="3 4">
    <name type="scientific">Tilletia horrida</name>
    <dbReference type="NCBI Taxonomy" id="155126"/>
    <lineage>
        <taxon>Eukaryota</taxon>
        <taxon>Fungi</taxon>
        <taxon>Dikarya</taxon>
        <taxon>Basidiomycota</taxon>
        <taxon>Ustilaginomycotina</taxon>
        <taxon>Exobasidiomycetes</taxon>
        <taxon>Tilletiales</taxon>
        <taxon>Tilletiaceae</taxon>
        <taxon>Tilletia</taxon>
    </lineage>
</organism>
<protein>
    <recommendedName>
        <fullName evidence="2">OTU domain-containing protein</fullName>
    </recommendedName>
</protein>